<evidence type="ECO:0000259" key="1">
    <source>
        <dbReference type="Pfam" id="PF01609"/>
    </source>
</evidence>
<evidence type="ECO:0000313" key="3">
    <source>
        <dbReference type="Proteomes" id="UP001304671"/>
    </source>
</evidence>
<dbReference type="Pfam" id="PF01609">
    <property type="entry name" value="DDE_Tnp_1"/>
    <property type="match status" value="1"/>
</dbReference>
<accession>A0ABU5QR14</accession>
<dbReference type="RefSeq" id="WP_323250688.1">
    <property type="nucleotide sequence ID" value="NZ_JAYFUL010000026.1"/>
</dbReference>
<feature type="domain" description="Transposase IS4-like" evidence="1">
    <location>
        <begin position="169"/>
        <end position="333"/>
    </location>
</feature>
<reference evidence="2 3" key="1">
    <citation type="submission" date="2023-12" db="EMBL/GenBank/DDBJ databases">
        <title>Novel species of the genus Arcicella isolated from rivers.</title>
        <authorList>
            <person name="Lu H."/>
        </authorList>
    </citation>
    <scope>NUCLEOTIDE SEQUENCE [LARGE SCALE GENOMIC DNA]</scope>
    <source>
        <strain evidence="2 3">LMG 21963</strain>
    </source>
</reference>
<evidence type="ECO:0000313" key="2">
    <source>
        <dbReference type="EMBL" id="MEA5259179.1"/>
    </source>
</evidence>
<proteinExistence type="predicted"/>
<sequence>MESITLVSAILGKMSNIGKWQRQFIIHLIPLIMSIRGRINFMQMSRYGTYSMTSYRNNFDKTFDFGAFNTEHIKIKGTAYHVIIFDPSHIRKSGKSTFGKGRFWSGCDNQSKLGLEIGGIAIGDIEHHTAFHYEAIQTPNAENLKLSGKNLIDHYADLIIKRKAALMKFSTYLAVDAYFSKKTYVDKILDNTDFNIISRLRDDAVMYYVFNGHPTGKRGRPQCYDGKVDVKNPAMNYFKIVHQDLEIRIFSAIIYVKSLQQKVKIALVQYLDENSPKIKSTKIYFSTDTNLSAWHIVKYYRIRFQIEFIYRDANQFTGLEHCQARCEEKLYFHFNSSLTTVSIAKSAHYLTIPKEQRESFSMADIKTIYHNQLLLERFFDVFAIDPDTHKNNPKVKELYYFGSIAA</sequence>
<name>A0ABU5QR14_9BACT</name>
<protein>
    <submittedName>
        <fullName evidence="2">Transposase</fullName>
    </submittedName>
</protein>
<gene>
    <name evidence="2" type="ORF">VB264_15390</name>
</gene>
<comment type="caution">
    <text evidence="2">The sequence shown here is derived from an EMBL/GenBank/DDBJ whole genome shotgun (WGS) entry which is preliminary data.</text>
</comment>
<dbReference type="Proteomes" id="UP001304671">
    <property type="component" value="Unassembled WGS sequence"/>
</dbReference>
<dbReference type="InterPro" id="IPR002559">
    <property type="entry name" value="Transposase_11"/>
</dbReference>
<dbReference type="InterPro" id="IPR012337">
    <property type="entry name" value="RNaseH-like_sf"/>
</dbReference>
<keyword evidence="3" id="KW-1185">Reference proteome</keyword>
<dbReference type="EMBL" id="JAYFUL010000026">
    <property type="protein sequence ID" value="MEA5259179.1"/>
    <property type="molecule type" value="Genomic_DNA"/>
</dbReference>
<organism evidence="2 3">
    <name type="scientific">Arcicella aquatica</name>
    <dbReference type="NCBI Taxonomy" id="217141"/>
    <lineage>
        <taxon>Bacteria</taxon>
        <taxon>Pseudomonadati</taxon>
        <taxon>Bacteroidota</taxon>
        <taxon>Cytophagia</taxon>
        <taxon>Cytophagales</taxon>
        <taxon>Flectobacillaceae</taxon>
        <taxon>Arcicella</taxon>
    </lineage>
</organism>
<dbReference type="SUPFAM" id="SSF53098">
    <property type="entry name" value="Ribonuclease H-like"/>
    <property type="match status" value="1"/>
</dbReference>